<dbReference type="EMBL" id="LR215729">
    <property type="protein sequence ID" value="VEV98376.1"/>
    <property type="molecule type" value="Genomic_DNA"/>
</dbReference>
<accession>A0A653E8M9</accession>
<organism evidence="2">
    <name type="scientific">Pseudomonas marincola</name>
    <dbReference type="NCBI Taxonomy" id="437900"/>
    <lineage>
        <taxon>Bacteria</taxon>
        <taxon>Pseudomonadati</taxon>
        <taxon>Pseudomonadota</taxon>
        <taxon>Gammaproteobacteria</taxon>
        <taxon>Pseudomonadales</taxon>
        <taxon>Pseudomonadaceae</taxon>
        <taxon>Pseudomonas</taxon>
    </lineage>
</organism>
<dbReference type="InterPro" id="IPR021136">
    <property type="entry name" value="Flagellar_hook_control-like_C"/>
</dbReference>
<gene>
    <name evidence="2" type="ORF">PMYSY11_3332</name>
</gene>
<evidence type="ECO:0000259" key="1">
    <source>
        <dbReference type="Pfam" id="PF02120"/>
    </source>
</evidence>
<sequence>MTEISGPRPATPSPATARSAAQNVAQTLKLLQPLGGLLASGETAKAEVMGVKSIEQSFQVLLKLTLESGRQTTLEATSSRPLALGLNTAVTALSDTRLSVLLQGSAEKPLGQLDLNQLPVGTLLQGKVLSREALPGQTGPQAVFKTVVMLLNSALAGRTLNLETNLALQPGSLLSAEVKGAQALNFIPLGSRLDQLALNQHLGGQQTRQGSLDGLLKTMQSLNSQPGLSEGLRSSIDKLFAALPDSSQLSTAKGLSGALENSGLFLESKLLGGQTQQLPTDLKANLLRLLGQLQPNLTNPAPLLPANAAASTALSQALPAFARNILGNLAQSNSRQQALSFPLHAGAALNGEEEADLEALLKLAAAAISRLQTHQLSSLAQSQIGPDGNLLTTWQLEVPMRHAQEFYPVQIKVQQDQQQQQSQTDEPRETLWKVELAFDIPPLGPIHVQAQLAFGSLSGCLWAQQSDTALLIDSELDNLRERLLAAGLQVRELACKQGTAPQGARTTLEQRWVDETA</sequence>
<dbReference type="Pfam" id="PF02120">
    <property type="entry name" value="Flg_hook"/>
    <property type="match status" value="1"/>
</dbReference>
<keyword evidence="2" id="KW-0966">Cell projection</keyword>
<feature type="domain" description="Flagellar hook-length control protein-like C-terminal" evidence="1">
    <location>
        <begin position="422"/>
        <end position="503"/>
    </location>
</feature>
<dbReference type="AlphaFoldDB" id="A0A653E8M9"/>
<evidence type="ECO:0000313" key="2">
    <source>
        <dbReference type="EMBL" id="VEV98376.1"/>
    </source>
</evidence>
<name>A0A653E8M9_9PSED</name>
<protein>
    <submittedName>
        <fullName evidence="2">Flagellar hook-length control protein FliK</fullName>
    </submittedName>
</protein>
<dbReference type="RefSeq" id="WP_150548881.1">
    <property type="nucleotide sequence ID" value="NZ_LR215729.2"/>
</dbReference>
<reference evidence="2" key="1">
    <citation type="submission" date="2019-02" db="EMBL/GenBank/DDBJ databases">
        <authorList>
            <consortium name="Genoscope - CEA"/>
            <person name="William W."/>
        </authorList>
    </citation>
    <scope>NUCLEOTIDE SEQUENCE [LARGE SCALE GENOMIC DNA]</scope>
    <source>
        <strain evidence="2">YSy11</strain>
    </source>
</reference>
<keyword evidence="2" id="KW-0282">Flagellum</keyword>
<proteinExistence type="predicted"/>
<keyword evidence="2" id="KW-0969">Cilium</keyword>